<dbReference type="AlphaFoldDB" id="A0A0F8Z4G9"/>
<sequence length="130" mass="14535">VQSCYQVNNMAIMVADLILANPRIITDHVAEVKTGAEVLARKAKEAGLKPVLPVVTNFMRINCPDDTTGKLKRFGYAVRRLDGEIRVSLGPPDLMGRFGDALKETTRESTFTPFSVDMIEYCVTRQEWES</sequence>
<comment type="caution">
    <text evidence="1">The sequence shown here is derived from an EMBL/GenBank/DDBJ whole genome shotgun (WGS) entry which is preliminary data.</text>
</comment>
<gene>
    <name evidence="1" type="ORF">LCGC14_3015500</name>
</gene>
<dbReference type="InterPro" id="IPR015424">
    <property type="entry name" value="PyrdxlP-dep_Trfase"/>
</dbReference>
<accession>A0A0F8Z4G9</accession>
<evidence type="ECO:0000313" key="1">
    <source>
        <dbReference type="EMBL" id="KKK61319.1"/>
    </source>
</evidence>
<name>A0A0F8Z4G9_9ZZZZ</name>
<dbReference type="EMBL" id="LAZR01062538">
    <property type="protein sequence ID" value="KKK61319.1"/>
    <property type="molecule type" value="Genomic_DNA"/>
</dbReference>
<dbReference type="SUPFAM" id="SSF53383">
    <property type="entry name" value="PLP-dependent transferases"/>
    <property type="match status" value="1"/>
</dbReference>
<dbReference type="InterPro" id="IPR015422">
    <property type="entry name" value="PyrdxlP-dep_Trfase_small"/>
</dbReference>
<reference evidence="1" key="1">
    <citation type="journal article" date="2015" name="Nature">
        <title>Complex archaea that bridge the gap between prokaryotes and eukaryotes.</title>
        <authorList>
            <person name="Spang A."/>
            <person name="Saw J.H."/>
            <person name="Jorgensen S.L."/>
            <person name="Zaremba-Niedzwiedzka K."/>
            <person name="Martijn J."/>
            <person name="Lind A.E."/>
            <person name="van Eijk R."/>
            <person name="Schleper C."/>
            <person name="Guy L."/>
            <person name="Ettema T.J."/>
        </authorList>
    </citation>
    <scope>NUCLEOTIDE SEQUENCE</scope>
</reference>
<feature type="non-terminal residue" evidence="1">
    <location>
        <position position="1"/>
    </location>
</feature>
<protein>
    <submittedName>
        <fullName evidence="1">Uncharacterized protein</fullName>
    </submittedName>
</protein>
<dbReference type="Gene3D" id="3.90.1150.10">
    <property type="entry name" value="Aspartate Aminotransferase, domain 1"/>
    <property type="match status" value="1"/>
</dbReference>
<organism evidence="1">
    <name type="scientific">marine sediment metagenome</name>
    <dbReference type="NCBI Taxonomy" id="412755"/>
    <lineage>
        <taxon>unclassified sequences</taxon>
        <taxon>metagenomes</taxon>
        <taxon>ecological metagenomes</taxon>
    </lineage>
</organism>
<proteinExistence type="predicted"/>